<reference evidence="1" key="1">
    <citation type="submission" date="2014-09" db="EMBL/GenBank/DDBJ databases">
        <title>Genome sequence of the luminous mushroom Mycena chlorophos for searching fungal bioluminescence genes.</title>
        <authorList>
            <person name="Tanaka Y."/>
            <person name="Kasuga D."/>
            <person name="Oba Y."/>
            <person name="Hase S."/>
            <person name="Sato K."/>
            <person name="Oba Y."/>
            <person name="Sakakibara Y."/>
        </authorList>
    </citation>
    <scope>NUCLEOTIDE SEQUENCE</scope>
</reference>
<name>A0ABQ0L5J7_MYCCL</name>
<gene>
    <name evidence="1" type="ORF">MCHLO_03823</name>
</gene>
<evidence type="ECO:0008006" key="3">
    <source>
        <dbReference type="Google" id="ProtNLM"/>
    </source>
</evidence>
<dbReference type="EMBL" id="DF842209">
    <property type="protein sequence ID" value="GAT46287.1"/>
    <property type="molecule type" value="Genomic_DNA"/>
</dbReference>
<organism evidence="1 2">
    <name type="scientific">Mycena chlorophos</name>
    <name type="common">Agaric fungus</name>
    <name type="synonym">Agaricus chlorophos</name>
    <dbReference type="NCBI Taxonomy" id="658473"/>
    <lineage>
        <taxon>Eukaryota</taxon>
        <taxon>Fungi</taxon>
        <taxon>Dikarya</taxon>
        <taxon>Basidiomycota</taxon>
        <taxon>Agaricomycotina</taxon>
        <taxon>Agaricomycetes</taxon>
        <taxon>Agaricomycetidae</taxon>
        <taxon>Agaricales</taxon>
        <taxon>Marasmiineae</taxon>
        <taxon>Mycenaceae</taxon>
        <taxon>Mycena</taxon>
    </lineage>
</organism>
<keyword evidence="2" id="KW-1185">Reference proteome</keyword>
<sequence>MSIPQAAGFPNETWSEILQYLPRQHLQPVAAASQRFLGLSRPLLFRDITLQLCSGVAPSRTKAPQPTTAVLEEKLRFFTSVEIARNVRRLVVECACDHRYHVQPATASPDTPPSCHALGALFFEHLSRFKSVQDLVLRVDVLQAEHIARLPSLPSLRYLSTVSWDGDREFDPLQGVVPTVAVRSAALNVKPTYLAPPAGFRAYWVLPTRADSSAALRHWLEILDPRTLVDLKVTGSGLPKEIVSITRFSNLQLLTFRTDDGASFRELSLGPLTPDTFPHLHELRVCGGDVPDVFISNFPLRSLEVDYVNFANYEHDWDEAGCARIVDLKLGDFGPNHEGFEVLPRLSALHNLWVYVMVYDSEGHVDYVQPDLKAELIAISALLPRTLVSLSVDFSCEDQQLATQLQSLLNDCAPFWRALLHSILTRCPDLRHIWFETCDLPDNAVAAFCLRRAEDGRVHMEFSQDPVIMYEMREDNLDFSWEEKRQTNRGQW</sequence>
<dbReference type="Proteomes" id="UP000815677">
    <property type="component" value="Unassembled WGS sequence"/>
</dbReference>
<evidence type="ECO:0000313" key="2">
    <source>
        <dbReference type="Proteomes" id="UP000815677"/>
    </source>
</evidence>
<evidence type="ECO:0000313" key="1">
    <source>
        <dbReference type="EMBL" id="GAT46287.1"/>
    </source>
</evidence>
<accession>A0ABQ0L5J7</accession>
<protein>
    <recommendedName>
        <fullName evidence="3">F-box domain-containing protein</fullName>
    </recommendedName>
</protein>
<proteinExistence type="predicted"/>
<dbReference type="SUPFAM" id="SSF52047">
    <property type="entry name" value="RNI-like"/>
    <property type="match status" value="1"/>
</dbReference>